<keyword evidence="4 5" id="KW-0472">Membrane</keyword>
<dbReference type="PANTHER" id="PTHR36926:SF1">
    <property type="entry name" value="COLICIN V PRODUCTION PROTEIN"/>
    <property type="match status" value="1"/>
</dbReference>
<protein>
    <submittedName>
        <fullName evidence="6">Colicin V production protein</fullName>
    </submittedName>
</protein>
<evidence type="ECO:0000256" key="2">
    <source>
        <dbReference type="ARBA" id="ARBA00022692"/>
    </source>
</evidence>
<evidence type="ECO:0000256" key="1">
    <source>
        <dbReference type="ARBA" id="ARBA00004141"/>
    </source>
</evidence>
<dbReference type="GO" id="GO:0016020">
    <property type="term" value="C:membrane"/>
    <property type="evidence" value="ECO:0007669"/>
    <property type="project" value="UniProtKB-SubCell"/>
</dbReference>
<dbReference type="PANTHER" id="PTHR36926">
    <property type="entry name" value="COLICIN V PRODUCTION PROTEIN"/>
    <property type="match status" value="1"/>
</dbReference>
<dbReference type="RefSeq" id="WP_069126555.1">
    <property type="nucleotide sequence ID" value="NZ_MARB01000017.1"/>
</dbReference>
<feature type="transmembrane region" description="Helical" evidence="5">
    <location>
        <begin position="61"/>
        <end position="81"/>
    </location>
</feature>
<keyword evidence="2 5" id="KW-0812">Transmembrane</keyword>
<comment type="caution">
    <text evidence="6">The sequence shown here is derived from an EMBL/GenBank/DDBJ whole genome shotgun (WGS) entry which is preliminary data.</text>
</comment>
<dbReference type="Proteomes" id="UP000094769">
    <property type="component" value="Unassembled WGS sequence"/>
</dbReference>
<accession>A0A7Z0VJR3</accession>
<evidence type="ECO:0000256" key="4">
    <source>
        <dbReference type="ARBA" id="ARBA00023136"/>
    </source>
</evidence>
<dbReference type="AlphaFoldDB" id="A0A7Z0VJR3"/>
<dbReference type="Pfam" id="PF02674">
    <property type="entry name" value="Colicin_V"/>
    <property type="match status" value="1"/>
</dbReference>
<evidence type="ECO:0000256" key="5">
    <source>
        <dbReference type="SAM" id="Phobius"/>
    </source>
</evidence>
<dbReference type="InterPro" id="IPR003825">
    <property type="entry name" value="Colicin-V_CvpA"/>
</dbReference>
<dbReference type="OrthoDB" id="9810601at2"/>
<gene>
    <name evidence="6" type="primary">cvpA</name>
    <name evidence="6" type="ORF">CODIS_29780</name>
</gene>
<reference evidence="6 7" key="1">
    <citation type="submission" date="2016-06" db="EMBL/GenBank/DDBJ databases">
        <title>Genome sequence of endosymbiont of Candidatus Endolucinida thiodiazotropha.</title>
        <authorList>
            <person name="Poehlein A."/>
            <person name="Koenig S."/>
            <person name="Heiden S.E."/>
            <person name="Thuermer A."/>
            <person name="Voget S."/>
            <person name="Daniel R."/>
            <person name="Markert S."/>
            <person name="Gros O."/>
            <person name="Schweder T."/>
        </authorList>
    </citation>
    <scope>NUCLEOTIDE SEQUENCE [LARGE SCALE GENOMIC DNA]</scope>
    <source>
        <strain evidence="6 7">COS</strain>
    </source>
</reference>
<feature type="transmembrane region" description="Helical" evidence="5">
    <location>
        <begin position="31"/>
        <end position="49"/>
    </location>
</feature>
<feature type="transmembrane region" description="Helical" evidence="5">
    <location>
        <begin position="7"/>
        <end position="25"/>
    </location>
</feature>
<evidence type="ECO:0000313" key="6">
    <source>
        <dbReference type="EMBL" id="ODJ86835.1"/>
    </source>
</evidence>
<organism evidence="6 7">
    <name type="scientific">Candidatus Thiodiazotropha endolucinida</name>
    <dbReference type="NCBI Taxonomy" id="1655433"/>
    <lineage>
        <taxon>Bacteria</taxon>
        <taxon>Pseudomonadati</taxon>
        <taxon>Pseudomonadota</taxon>
        <taxon>Gammaproteobacteria</taxon>
        <taxon>Chromatiales</taxon>
        <taxon>Sedimenticolaceae</taxon>
        <taxon>Candidatus Thiodiazotropha</taxon>
    </lineage>
</organism>
<feature type="transmembrane region" description="Helical" evidence="5">
    <location>
        <begin position="101"/>
        <end position="123"/>
    </location>
</feature>
<dbReference type="EMBL" id="MARB01000017">
    <property type="protein sequence ID" value="ODJ86835.1"/>
    <property type="molecule type" value="Genomic_DNA"/>
</dbReference>
<comment type="subcellular location">
    <subcellularLocation>
        <location evidence="1">Membrane</location>
        <topology evidence="1">Multi-pass membrane protein</topology>
    </subcellularLocation>
</comment>
<dbReference type="InterPro" id="IPR052719">
    <property type="entry name" value="CvpA-like"/>
</dbReference>
<evidence type="ECO:0000256" key="3">
    <source>
        <dbReference type="ARBA" id="ARBA00022989"/>
    </source>
</evidence>
<sequence length="162" mass="17940">MLWIDILIIAIIALSAIISLIRGFVQEAISLATWIAAFMLAWLFFRPLAVELEPWIDVQSIRLGVAYGIILILVLIIGAVANHFMKVLVSTTGLTGTDRLIGIFFGVARGAVVVAVLILLAGLTPFPNDNWWQSSQLIPYFKDIALWLQSYLPSDIAANFHY</sequence>
<keyword evidence="3 5" id="KW-1133">Transmembrane helix</keyword>
<keyword evidence="7" id="KW-1185">Reference proteome</keyword>
<dbReference type="GO" id="GO:0009403">
    <property type="term" value="P:toxin biosynthetic process"/>
    <property type="evidence" value="ECO:0007669"/>
    <property type="project" value="InterPro"/>
</dbReference>
<name>A0A7Z0VJR3_9GAMM</name>
<evidence type="ECO:0000313" key="7">
    <source>
        <dbReference type="Proteomes" id="UP000094769"/>
    </source>
</evidence>
<proteinExistence type="predicted"/>